<protein>
    <submittedName>
        <fullName evidence="1">Uncharacterized protein</fullName>
    </submittedName>
</protein>
<keyword evidence="2" id="KW-1185">Reference proteome</keyword>
<sequence>MSIPKYDHMIYKLVPHGIEVIFINIVDGVEVIYEDFFDHQDISSIQNQFLKYN</sequence>
<organism evidence="1 2">
    <name type="scientific">Sphingobacterium paludis</name>
    <dbReference type="NCBI Taxonomy" id="1476465"/>
    <lineage>
        <taxon>Bacteria</taxon>
        <taxon>Pseudomonadati</taxon>
        <taxon>Bacteroidota</taxon>
        <taxon>Sphingobacteriia</taxon>
        <taxon>Sphingobacteriales</taxon>
        <taxon>Sphingobacteriaceae</taxon>
        <taxon>Sphingobacterium</taxon>
    </lineage>
</organism>
<comment type="caution">
    <text evidence="1">The sequence shown here is derived from an EMBL/GenBank/DDBJ whole genome shotgun (WGS) entry which is preliminary data.</text>
</comment>
<name>A0A4R7D1D8_9SPHI</name>
<dbReference type="Proteomes" id="UP000294752">
    <property type="component" value="Unassembled WGS sequence"/>
</dbReference>
<reference evidence="1 2" key="1">
    <citation type="submission" date="2019-03" db="EMBL/GenBank/DDBJ databases">
        <title>Genomic Encyclopedia of Type Strains, Phase III (KMG-III): the genomes of soil and plant-associated and newly described type strains.</title>
        <authorList>
            <person name="Whitman W."/>
        </authorList>
    </citation>
    <scope>NUCLEOTIDE SEQUENCE [LARGE SCALE GENOMIC DNA]</scope>
    <source>
        <strain evidence="1 2">CGMCC 1.12801</strain>
    </source>
</reference>
<dbReference type="EMBL" id="SNZV01000003">
    <property type="protein sequence ID" value="TDS14779.1"/>
    <property type="molecule type" value="Genomic_DNA"/>
</dbReference>
<dbReference type="AlphaFoldDB" id="A0A4R7D1D8"/>
<dbReference type="RefSeq" id="WP_166637801.1">
    <property type="nucleotide sequence ID" value="NZ_SNZV01000003.1"/>
</dbReference>
<proteinExistence type="predicted"/>
<gene>
    <name evidence="1" type="ORF">B0I21_103278</name>
</gene>
<evidence type="ECO:0000313" key="2">
    <source>
        <dbReference type="Proteomes" id="UP000294752"/>
    </source>
</evidence>
<accession>A0A4R7D1D8</accession>
<evidence type="ECO:0000313" key="1">
    <source>
        <dbReference type="EMBL" id="TDS14779.1"/>
    </source>
</evidence>